<organism evidence="9 10">
    <name type="scientific">Colocasia esculenta</name>
    <name type="common">Wild taro</name>
    <name type="synonym">Arum esculentum</name>
    <dbReference type="NCBI Taxonomy" id="4460"/>
    <lineage>
        <taxon>Eukaryota</taxon>
        <taxon>Viridiplantae</taxon>
        <taxon>Streptophyta</taxon>
        <taxon>Embryophyta</taxon>
        <taxon>Tracheophyta</taxon>
        <taxon>Spermatophyta</taxon>
        <taxon>Magnoliopsida</taxon>
        <taxon>Liliopsida</taxon>
        <taxon>Araceae</taxon>
        <taxon>Aroideae</taxon>
        <taxon>Colocasieae</taxon>
        <taxon>Colocasia</taxon>
    </lineage>
</organism>
<evidence type="ECO:0000256" key="7">
    <source>
        <dbReference type="SAM" id="MobiDB-lite"/>
    </source>
</evidence>
<keyword evidence="4 6" id="KW-0862">Zinc</keyword>
<feature type="region of interest" description="Disordered" evidence="7">
    <location>
        <begin position="134"/>
        <end position="155"/>
    </location>
</feature>
<comment type="function">
    <text evidence="6">Putative transcription activator involved in regulating light control of development.</text>
</comment>
<dbReference type="GO" id="GO:0008270">
    <property type="term" value="F:zinc ion binding"/>
    <property type="evidence" value="ECO:0007669"/>
    <property type="project" value="UniProtKB-UniRule"/>
</dbReference>
<protein>
    <recommendedName>
        <fullName evidence="6">Protein FAR1-RELATED SEQUENCE</fullName>
    </recommendedName>
</protein>
<feature type="compositionally biased region" description="Basic and acidic residues" evidence="7">
    <location>
        <begin position="246"/>
        <end position="264"/>
    </location>
</feature>
<dbReference type="PROSITE" id="PS50966">
    <property type="entry name" value="ZF_SWIM"/>
    <property type="match status" value="1"/>
</dbReference>
<evidence type="ECO:0000313" key="10">
    <source>
        <dbReference type="Proteomes" id="UP000652761"/>
    </source>
</evidence>
<keyword evidence="3 5" id="KW-0863">Zinc-finger</keyword>
<name>A0A843VAQ1_COLES</name>
<keyword evidence="2 6" id="KW-0479">Metal-binding</keyword>
<comment type="similarity">
    <text evidence="1 6">Belongs to the FHY3/FAR1 family.</text>
</comment>
<dbReference type="InterPro" id="IPR031052">
    <property type="entry name" value="FHY3/FAR1"/>
</dbReference>
<feature type="region of interest" description="Disordered" evidence="7">
    <location>
        <begin position="227"/>
        <end position="264"/>
    </location>
</feature>
<dbReference type="GO" id="GO:0005634">
    <property type="term" value="C:nucleus"/>
    <property type="evidence" value="ECO:0007669"/>
    <property type="project" value="UniProtKB-SubCell"/>
</dbReference>
<dbReference type="EMBL" id="NMUH01001258">
    <property type="protein sequence ID" value="MQL90614.1"/>
    <property type="molecule type" value="Genomic_DNA"/>
</dbReference>
<dbReference type="GO" id="GO:0006355">
    <property type="term" value="P:regulation of DNA-templated transcription"/>
    <property type="evidence" value="ECO:0007669"/>
    <property type="project" value="UniProtKB-UniRule"/>
</dbReference>
<reference evidence="9" key="1">
    <citation type="submission" date="2017-07" db="EMBL/GenBank/DDBJ databases">
        <title>Taro Niue Genome Assembly and Annotation.</title>
        <authorList>
            <person name="Atibalentja N."/>
            <person name="Keating K."/>
            <person name="Fields C.J."/>
        </authorList>
    </citation>
    <scope>NUCLEOTIDE SEQUENCE</scope>
    <source>
        <strain evidence="9">Niue_2</strain>
        <tissue evidence="9">Leaf</tissue>
    </source>
</reference>
<dbReference type="Pfam" id="PF04434">
    <property type="entry name" value="SWIM"/>
    <property type="match status" value="1"/>
</dbReference>
<dbReference type="InterPro" id="IPR006564">
    <property type="entry name" value="Znf_PMZ"/>
</dbReference>
<evidence type="ECO:0000256" key="2">
    <source>
        <dbReference type="ARBA" id="ARBA00022723"/>
    </source>
</evidence>
<dbReference type="AlphaFoldDB" id="A0A843VAQ1"/>
<evidence type="ECO:0000256" key="5">
    <source>
        <dbReference type="PROSITE-ProRule" id="PRU00325"/>
    </source>
</evidence>
<dbReference type="SMART" id="SM00575">
    <property type="entry name" value="ZnF_PMZ"/>
    <property type="match status" value="1"/>
</dbReference>
<dbReference type="InterPro" id="IPR007527">
    <property type="entry name" value="Znf_SWIM"/>
</dbReference>
<comment type="caution">
    <text evidence="9">The sequence shown here is derived from an EMBL/GenBank/DDBJ whole genome shotgun (WGS) entry which is preliminary data.</text>
</comment>
<comment type="subcellular location">
    <subcellularLocation>
        <location evidence="6">Nucleus</location>
    </subcellularLocation>
</comment>
<dbReference type="PANTHER" id="PTHR31669:SF251">
    <property type="entry name" value="PROTEIN FAR1-RELATED SEQUENCE"/>
    <property type="match status" value="1"/>
</dbReference>
<dbReference type="Proteomes" id="UP000652761">
    <property type="component" value="Unassembled WGS sequence"/>
</dbReference>
<evidence type="ECO:0000259" key="8">
    <source>
        <dbReference type="PROSITE" id="PS50966"/>
    </source>
</evidence>
<evidence type="ECO:0000256" key="1">
    <source>
        <dbReference type="ARBA" id="ARBA00005889"/>
    </source>
</evidence>
<evidence type="ECO:0000256" key="3">
    <source>
        <dbReference type="ARBA" id="ARBA00022771"/>
    </source>
</evidence>
<sequence>MQKEYTVNCQKQEKKVECSCKSFEFKGFLCRHALLALQYVGIDGIPKKYFLQRWCKDMRYRHAYESFDVQKEDKKCSSSRYTNLIFRFMKVAEAASCSEEAYDIAVAEIQKILGKVIESMNGLSMQSNTRIYSTSNCHVQDPPKASTKGRKREKQISSALEKIRKRSKASKKCIQTPTAVNYDQVENETYIAEASIAEASGCATRGVARSGNGSRGKWEQKDYLSRTVKGGAAKAPKPLEQISRTRFAENVDGEGGRAEGGDDV</sequence>
<evidence type="ECO:0000256" key="4">
    <source>
        <dbReference type="ARBA" id="ARBA00022833"/>
    </source>
</evidence>
<evidence type="ECO:0000256" key="6">
    <source>
        <dbReference type="RuleBase" id="RU367018"/>
    </source>
</evidence>
<feature type="domain" description="SWIM-type" evidence="8">
    <location>
        <begin position="5"/>
        <end position="41"/>
    </location>
</feature>
<accession>A0A843VAQ1</accession>
<gene>
    <name evidence="9" type="ORF">Taro_023211</name>
</gene>
<proteinExistence type="inferred from homology"/>
<keyword evidence="10" id="KW-1185">Reference proteome</keyword>
<dbReference type="PANTHER" id="PTHR31669">
    <property type="entry name" value="PROTEIN FAR1-RELATED SEQUENCE 10-RELATED"/>
    <property type="match status" value="1"/>
</dbReference>
<keyword evidence="6" id="KW-0539">Nucleus</keyword>
<dbReference type="OrthoDB" id="2402896at2759"/>
<evidence type="ECO:0000313" key="9">
    <source>
        <dbReference type="EMBL" id="MQL90614.1"/>
    </source>
</evidence>